<accession>A0A1T4S3L7</accession>
<organism evidence="8 9">
    <name type="scientific">Trichlorobacter thiogenes</name>
    <dbReference type="NCBI Taxonomy" id="115783"/>
    <lineage>
        <taxon>Bacteria</taxon>
        <taxon>Pseudomonadati</taxon>
        <taxon>Thermodesulfobacteriota</taxon>
        <taxon>Desulfuromonadia</taxon>
        <taxon>Geobacterales</taxon>
        <taxon>Geobacteraceae</taxon>
        <taxon>Trichlorobacter</taxon>
    </lineage>
</organism>
<name>A0A1T4S3L7_9BACT</name>
<evidence type="ECO:0000313" key="8">
    <source>
        <dbReference type="EMBL" id="SKA22737.1"/>
    </source>
</evidence>
<dbReference type="OrthoDB" id="5395971at2"/>
<evidence type="ECO:0000256" key="5">
    <source>
        <dbReference type="ARBA" id="ARBA00022989"/>
    </source>
</evidence>
<dbReference type="EMBL" id="FUWR01000029">
    <property type="protein sequence ID" value="SKA22737.1"/>
    <property type="molecule type" value="Genomic_DNA"/>
</dbReference>
<dbReference type="RefSeq" id="WP_078791473.1">
    <property type="nucleotide sequence ID" value="NZ_FUWR01000029.1"/>
</dbReference>
<gene>
    <name evidence="8" type="ORF">SAMN02745119_03227</name>
</gene>
<dbReference type="GO" id="GO:0005886">
    <property type="term" value="C:plasma membrane"/>
    <property type="evidence" value="ECO:0007669"/>
    <property type="project" value="UniProtKB-SubCell"/>
</dbReference>
<evidence type="ECO:0000256" key="4">
    <source>
        <dbReference type="ARBA" id="ARBA00022692"/>
    </source>
</evidence>
<sequence>MNGLGLDSFQGMIDFAKYFVAALGFLLVFCAIYCKITPYDELKLVREGKTAPAISFGGAFIGFVLPLHSAITHSVGFLDMLIWALVAMVVQILVFSVVRVIFKDLVKQIEDNQVASATLLAFFSVSIGLLNAASMTY</sequence>
<feature type="transmembrane region" description="Helical" evidence="7">
    <location>
        <begin position="15"/>
        <end position="34"/>
    </location>
</feature>
<evidence type="ECO:0000256" key="1">
    <source>
        <dbReference type="ARBA" id="ARBA00004651"/>
    </source>
</evidence>
<comment type="similarity">
    <text evidence="2">Belongs to the UPF0719 family.</text>
</comment>
<dbReference type="InterPro" id="IPR007140">
    <property type="entry name" value="DUF350"/>
</dbReference>
<reference evidence="9" key="1">
    <citation type="submission" date="2017-02" db="EMBL/GenBank/DDBJ databases">
        <authorList>
            <person name="Varghese N."/>
            <person name="Submissions S."/>
        </authorList>
    </citation>
    <scope>NUCLEOTIDE SEQUENCE [LARGE SCALE GENOMIC DNA]</scope>
    <source>
        <strain evidence="9">ATCC BAA-34</strain>
    </source>
</reference>
<evidence type="ECO:0000256" key="7">
    <source>
        <dbReference type="SAM" id="Phobius"/>
    </source>
</evidence>
<evidence type="ECO:0000256" key="2">
    <source>
        <dbReference type="ARBA" id="ARBA00005779"/>
    </source>
</evidence>
<dbReference type="AlphaFoldDB" id="A0A1T4S3L7"/>
<keyword evidence="3" id="KW-1003">Cell membrane</keyword>
<proteinExistence type="inferred from homology"/>
<evidence type="ECO:0000256" key="6">
    <source>
        <dbReference type="ARBA" id="ARBA00023136"/>
    </source>
</evidence>
<keyword evidence="6 7" id="KW-0472">Membrane</keyword>
<feature type="transmembrane region" description="Helical" evidence="7">
    <location>
        <begin position="81"/>
        <end position="102"/>
    </location>
</feature>
<dbReference type="PANTHER" id="PTHR40043:SF1">
    <property type="entry name" value="UPF0719 INNER MEMBRANE PROTEIN YJFL"/>
    <property type="match status" value="1"/>
</dbReference>
<keyword evidence="5 7" id="KW-1133">Transmembrane helix</keyword>
<evidence type="ECO:0000313" key="9">
    <source>
        <dbReference type="Proteomes" id="UP000190102"/>
    </source>
</evidence>
<keyword evidence="9" id="KW-1185">Reference proteome</keyword>
<protein>
    <submittedName>
        <fullName evidence="8">Putative membrane protein</fullName>
    </submittedName>
</protein>
<keyword evidence="4 7" id="KW-0812">Transmembrane</keyword>
<comment type="subcellular location">
    <subcellularLocation>
        <location evidence="1">Cell membrane</location>
        <topology evidence="1">Multi-pass membrane protein</topology>
    </subcellularLocation>
</comment>
<dbReference type="Pfam" id="PF03994">
    <property type="entry name" value="DUF350"/>
    <property type="match status" value="1"/>
</dbReference>
<feature type="transmembrane region" description="Helical" evidence="7">
    <location>
        <begin position="54"/>
        <end position="75"/>
    </location>
</feature>
<evidence type="ECO:0000256" key="3">
    <source>
        <dbReference type="ARBA" id="ARBA00022475"/>
    </source>
</evidence>
<dbReference type="PANTHER" id="PTHR40043">
    <property type="entry name" value="UPF0719 INNER MEMBRANE PROTEIN YJFL"/>
    <property type="match status" value="1"/>
</dbReference>
<dbReference type="STRING" id="115783.SAMN02745119_03227"/>
<dbReference type="Proteomes" id="UP000190102">
    <property type="component" value="Unassembled WGS sequence"/>
</dbReference>
<feature type="transmembrane region" description="Helical" evidence="7">
    <location>
        <begin position="114"/>
        <end position="133"/>
    </location>
</feature>